<reference evidence="2" key="1">
    <citation type="submission" date="2022-05" db="EMBL/GenBank/DDBJ databases">
        <title>The Musa troglodytarum L. genome provides insights into the mechanism of non-climacteric behaviour and enrichment of carotenoids.</title>
        <authorList>
            <person name="Wang J."/>
        </authorList>
    </citation>
    <scope>NUCLEOTIDE SEQUENCE</scope>
    <source>
        <tissue evidence="2">Leaf</tissue>
    </source>
</reference>
<organism evidence="2 3">
    <name type="scientific">Musa troglodytarum</name>
    <name type="common">fe'i banana</name>
    <dbReference type="NCBI Taxonomy" id="320322"/>
    <lineage>
        <taxon>Eukaryota</taxon>
        <taxon>Viridiplantae</taxon>
        <taxon>Streptophyta</taxon>
        <taxon>Embryophyta</taxon>
        <taxon>Tracheophyta</taxon>
        <taxon>Spermatophyta</taxon>
        <taxon>Magnoliopsida</taxon>
        <taxon>Liliopsida</taxon>
        <taxon>Zingiberales</taxon>
        <taxon>Musaceae</taxon>
        <taxon>Musa</taxon>
    </lineage>
</organism>
<protein>
    <submittedName>
        <fullName evidence="2">Uncharacterized protein</fullName>
    </submittedName>
</protein>
<dbReference type="PANTHER" id="PTHR34379:SF19">
    <property type="entry name" value="OS10G0485900 PROTEIN"/>
    <property type="match status" value="1"/>
</dbReference>
<dbReference type="AlphaFoldDB" id="A0A9E7F8X0"/>
<proteinExistence type="predicted"/>
<feature type="compositionally biased region" description="Low complexity" evidence="1">
    <location>
        <begin position="130"/>
        <end position="151"/>
    </location>
</feature>
<evidence type="ECO:0000256" key="1">
    <source>
        <dbReference type="SAM" id="MobiDB-lite"/>
    </source>
</evidence>
<feature type="region of interest" description="Disordered" evidence="1">
    <location>
        <begin position="111"/>
        <end position="155"/>
    </location>
</feature>
<name>A0A9E7F8X0_9LILI</name>
<feature type="region of interest" description="Disordered" evidence="1">
    <location>
        <begin position="55"/>
        <end position="82"/>
    </location>
</feature>
<accession>A0A9E7F8X0</accession>
<evidence type="ECO:0000313" key="2">
    <source>
        <dbReference type="EMBL" id="URD89448.1"/>
    </source>
</evidence>
<dbReference type="Proteomes" id="UP001055439">
    <property type="component" value="Chromosome 2"/>
</dbReference>
<dbReference type="OrthoDB" id="10324701at2759"/>
<evidence type="ECO:0000313" key="3">
    <source>
        <dbReference type="Proteomes" id="UP001055439"/>
    </source>
</evidence>
<dbReference type="EMBL" id="CP097504">
    <property type="protein sequence ID" value="URD89448.1"/>
    <property type="molecule type" value="Genomic_DNA"/>
</dbReference>
<sequence>MSIDKNSSLKVRKGKKISYFCFACFLGSPEQSKPERLGSKRKLSWRFSWFRRKHKKRKAVPSNATPSAQERSLPAKGCNNGSEIDIENQQQEAVPEDQVRPRNSVTQISTEINARRDPLPPNPHQNPVQSEARSSGLRSSLSAPSSSSRNPVRSDRLMPSVGTLVVVATLAVTVFSGRATAIICLCSCLYFLPRYCGQPWWKTWYS</sequence>
<dbReference type="PANTHER" id="PTHR34379">
    <property type="entry name" value="OS07G0553800 PROTEIN"/>
    <property type="match status" value="1"/>
</dbReference>
<dbReference type="InterPro" id="IPR040411">
    <property type="entry name" value="At5g23160-like"/>
</dbReference>
<gene>
    <name evidence="2" type="ORF">MUK42_24233</name>
</gene>
<keyword evidence="3" id="KW-1185">Reference proteome</keyword>